<organism evidence="1 2">
    <name type="scientific">Aeromonas eucrenophila</name>
    <dbReference type="NCBI Taxonomy" id="649"/>
    <lineage>
        <taxon>Bacteria</taxon>
        <taxon>Pseudomonadati</taxon>
        <taxon>Pseudomonadota</taxon>
        <taxon>Gammaproteobacteria</taxon>
        <taxon>Aeromonadales</taxon>
        <taxon>Aeromonadaceae</taxon>
        <taxon>Aeromonas</taxon>
    </lineage>
</organism>
<evidence type="ECO:0000313" key="1">
    <source>
        <dbReference type="EMBL" id="MFC5705616.1"/>
    </source>
</evidence>
<sequence>MHTERYLFLIKGSLIMAQPLAAAETGELLTSLLSQGFVVAPLMVWASDTEQAMACYEGRAQRQALSSSLSGVEPGLAGAAT</sequence>
<name>A0ABW0Y777_9GAMM</name>
<proteinExistence type="predicted"/>
<dbReference type="EMBL" id="JBHSPP010000006">
    <property type="protein sequence ID" value="MFC5705616.1"/>
    <property type="molecule type" value="Genomic_DNA"/>
</dbReference>
<dbReference type="RefSeq" id="WP_042644027.1">
    <property type="nucleotide sequence ID" value="NZ_CDDF01000017.1"/>
</dbReference>
<protein>
    <submittedName>
        <fullName evidence="1">Uncharacterized protein</fullName>
    </submittedName>
</protein>
<evidence type="ECO:0000313" key="2">
    <source>
        <dbReference type="Proteomes" id="UP001596132"/>
    </source>
</evidence>
<keyword evidence="2" id="KW-1185">Reference proteome</keyword>
<accession>A0ABW0Y777</accession>
<dbReference type="Proteomes" id="UP001596132">
    <property type="component" value="Unassembled WGS sequence"/>
</dbReference>
<comment type="caution">
    <text evidence="1">The sequence shown here is derived from an EMBL/GenBank/DDBJ whole genome shotgun (WGS) entry which is preliminary data.</text>
</comment>
<reference evidence="2" key="1">
    <citation type="journal article" date="2019" name="Int. J. Syst. Evol. Microbiol.">
        <title>The Global Catalogue of Microorganisms (GCM) 10K type strain sequencing project: providing services to taxonomists for standard genome sequencing and annotation.</title>
        <authorList>
            <consortium name="The Broad Institute Genomics Platform"/>
            <consortium name="The Broad Institute Genome Sequencing Center for Infectious Disease"/>
            <person name="Wu L."/>
            <person name="Ma J."/>
        </authorList>
    </citation>
    <scope>NUCLEOTIDE SEQUENCE [LARGE SCALE GENOMIC DNA]</scope>
    <source>
        <strain evidence="2">KCTC 15012</strain>
    </source>
</reference>
<gene>
    <name evidence="1" type="ORF">ACFPVW_05940</name>
</gene>